<dbReference type="RefSeq" id="WP_044903308.1">
    <property type="nucleotide sequence ID" value="NZ_JQIF01000001.1"/>
</dbReference>
<comment type="similarity">
    <text evidence="5">Belongs to the purine/pyrimidine phosphoribosyltransferase family. Xpt subfamily.</text>
</comment>
<feature type="binding site" evidence="5">
    <location>
        <position position="20"/>
    </location>
    <ligand>
        <name>xanthine</name>
        <dbReference type="ChEBI" id="CHEBI:17712"/>
    </ligand>
</feature>
<organism evidence="7 8">
    <name type="scientific">Clostridium innocuum</name>
    <dbReference type="NCBI Taxonomy" id="1522"/>
    <lineage>
        <taxon>Bacteria</taxon>
        <taxon>Bacillati</taxon>
        <taxon>Bacillota</taxon>
        <taxon>Clostridia</taxon>
        <taxon>Eubacteriales</taxon>
        <taxon>Clostridiaceae</taxon>
        <taxon>Clostridium</taxon>
    </lineage>
</organism>
<comment type="pathway">
    <text evidence="5">Purine metabolism; XMP biosynthesis via salvage pathway; XMP from xanthine: step 1/1.</text>
</comment>
<dbReference type="GO" id="GO:0005737">
    <property type="term" value="C:cytoplasm"/>
    <property type="evidence" value="ECO:0007669"/>
    <property type="project" value="UniProtKB-SubCell"/>
</dbReference>
<comment type="function">
    <text evidence="5">Converts the preformed base xanthine, a product of nucleic acid breakdown, to xanthosine 5'-monophosphate (XMP), so it can be reused for RNA or DNA synthesis.</text>
</comment>
<comment type="caution">
    <text evidence="7">The sequence shown here is derived from an EMBL/GenBank/DDBJ whole genome shotgun (WGS) entry which is preliminary data.</text>
</comment>
<dbReference type="EC" id="2.4.2.22" evidence="5 6"/>
<name>A0A099IBG1_CLOIN</name>
<feature type="binding site" evidence="5">
    <location>
        <begin position="128"/>
        <end position="132"/>
    </location>
    <ligand>
        <name>5-phospho-alpha-D-ribose 1-diphosphate</name>
        <dbReference type="ChEBI" id="CHEBI:58017"/>
    </ligand>
</feature>
<dbReference type="UniPathway" id="UPA00602">
    <property type="reaction ID" value="UER00658"/>
</dbReference>
<accession>A0A099IBG1</accession>
<evidence type="ECO:0000313" key="7">
    <source>
        <dbReference type="EMBL" id="KGJ55010.1"/>
    </source>
</evidence>
<keyword evidence="1 5" id="KW-0963">Cytoplasm</keyword>
<dbReference type="Gene3D" id="3.40.50.2020">
    <property type="match status" value="1"/>
</dbReference>
<dbReference type="GO" id="GO:0006166">
    <property type="term" value="P:purine ribonucleoside salvage"/>
    <property type="evidence" value="ECO:0007669"/>
    <property type="project" value="UniProtKB-KW"/>
</dbReference>
<dbReference type="EMBL" id="JQIF01000001">
    <property type="protein sequence ID" value="KGJ55010.1"/>
    <property type="molecule type" value="Genomic_DNA"/>
</dbReference>
<dbReference type="GO" id="GO:0046110">
    <property type="term" value="P:xanthine metabolic process"/>
    <property type="evidence" value="ECO:0007669"/>
    <property type="project" value="UniProtKB-UniRule"/>
</dbReference>
<proteinExistence type="inferred from homology"/>
<dbReference type="InterPro" id="IPR029057">
    <property type="entry name" value="PRTase-like"/>
</dbReference>
<gene>
    <name evidence="5" type="primary">xpt</name>
    <name evidence="7" type="ORF">CIAN88_00070</name>
</gene>
<dbReference type="HAMAP" id="MF_01184">
    <property type="entry name" value="XPRTase"/>
    <property type="match status" value="1"/>
</dbReference>
<feature type="binding site" evidence="5">
    <location>
        <position position="27"/>
    </location>
    <ligand>
        <name>xanthine</name>
        <dbReference type="ChEBI" id="CHEBI:17712"/>
    </ligand>
</feature>
<dbReference type="GO" id="GO:0000310">
    <property type="term" value="F:xanthine phosphoribosyltransferase activity"/>
    <property type="evidence" value="ECO:0007669"/>
    <property type="project" value="UniProtKB-UniRule"/>
</dbReference>
<sequence length="196" mass="22187">MRLLEEYITKYGNALNEDVLKVDAFLNHQIDAQLMMELAKDFKEHFKDKHITKIATIETSGIAPAVMLGYLLQVPVVYFKKDTSRIMKDDLYTCQIHSFTKNKDYDIICSKKYLSADDHVLFLDDFMANGEACLGGIEILKQANAVIEGIGIVIEKAFQRGRLKVEAQGYPVYSQARIASLSQGMITFVSEEYEVA</sequence>
<keyword evidence="3 5" id="KW-0808">Transferase</keyword>
<dbReference type="InterPro" id="IPR010079">
    <property type="entry name" value="Xanthine_PRibTrfase"/>
</dbReference>
<dbReference type="AlphaFoldDB" id="A0A099IBG1"/>
<comment type="catalytic activity">
    <reaction evidence="5">
        <text>XMP + diphosphate = xanthine + 5-phospho-alpha-D-ribose 1-diphosphate</text>
        <dbReference type="Rhea" id="RHEA:10800"/>
        <dbReference type="ChEBI" id="CHEBI:17712"/>
        <dbReference type="ChEBI" id="CHEBI:33019"/>
        <dbReference type="ChEBI" id="CHEBI:57464"/>
        <dbReference type="ChEBI" id="CHEBI:58017"/>
        <dbReference type="EC" id="2.4.2.22"/>
    </reaction>
</comment>
<dbReference type="PANTHER" id="PTHR43864">
    <property type="entry name" value="HYPOXANTHINE/GUANINE PHOSPHORIBOSYLTRANSFERASE"/>
    <property type="match status" value="1"/>
</dbReference>
<dbReference type="Proteomes" id="UP000030008">
    <property type="component" value="Unassembled WGS sequence"/>
</dbReference>
<evidence type="ECO:0000313" key="8">
    <source>
        <dbReference type="Proteomes" id="UP000030008"/>
    </source>
</evidence>
<evidence type="ECO:0000256" key="1">
    <source>
        <dbReference type="ARBA" id="ARBA00022490"/>
    </source>
</evidence>
<keyword evidence="4 5" id="KW-0660">Purine salvage</keyword>
<dbReference type="PANTHER" id="PTHR43864:SF1">
    <property type="entry name" value="XANTHINE PHOSPHORIBOSYLTRANSFERASE"/>
    <property type="match status" value="1"/>
</dbReference>
<evidence type="ECO:0000256" key="3">
    <source>
        <dbReference type="ARBA" id="ARBA00022679"/>
    </source>
</evidence>
<dbReference type="InterPro" id="IPR050118">
    <property type="entry name" value="Pur/Pyrimidine_PRTase"/>
</dbReference>
<comment type="subunit">
    <text evidence="5">Homodimer.</text>
</comment>
<reference evidence="7 8" key="1">
    <citation type="submission" date="2014-08" db="EMBL/GenBank/DDBJ databases">
        <title>Clostridium innocuum, an unnegligible vancomycin-resistant pathogen causing extra-intestinal infections.</title>
        <authorList>
            <person name="Feng Y."/>
            <person name="Chiu C.-H."/>
        </authorList>
    </citation>
    <scope>NUCLEOTIDE SEQUENCE [LARGE SCALE GENOMIC DNA]</scope>
    <source>
        <strain evidence="7 8">AN88</strain>
    </source>
</reference>
<dbReference type="InterPro" id="IPR000836">
    <property type="entry name" value="PRTase_dom"/>
</dbReference>
<evidence type="ECO:0000256" key="6">
    <source>
        <dbReference type="NCBIfam" id="TIGR01744"/>
    </source>
</evidence>
<dbReference type="SUPFAM" id="SSF53271">
    <property type="entry name" value="PRTase-like"/>
    <property type="match status" value="1"/>
</dbReference>
<evidence type="ECO:0000256" key="4">
    <source>
        <dbReference type="ARBA" id="ARBA00022726"/>
    </source>
</evidence>
<keyword evidence="2 5" id="KW-0328">Glycosyltransferase</keyword>
<feature type="binding site" evidence="5">
    <location>
        <position position="156"/>
    </location>
    <ligand>
        <name>xanthine</name>
        <dbReference type="ChEBI" id="CHEBI:17712"/>
    </ligand>
</feature>
<protein>
    <recommendedName>
        <fullName evidence="5 6">Xanthine phosphoribosyltransferase</fullName>
        <shortName evidence="5">XPRTase</shortName>
        <ecNumber evidence="5 6">2.4.2.22</ecNumber>
    </recommendedName>
</protein>
<evidence type="ECO:0000256" key="5">
    <source>
        <dbReference type="HAMAP-Rule" id="MF_01184"/>
    </source>
</evidence>
<dbReference type="GO" id="GO:0032265">
    <property type="term" value="P:XMP salvage"/>
    <property type="evidence" value="ECO:0007669"/>
    <property type="project" value="UniProtKB-UniRule"/>
</dbReference>
<evidence type="ECO:0000256" key="2">
    <source>
        <dbReference type="ARBA" id="ARBA00022676"/>
    </source>
</evidence>
<dbReference type="NCBIfam" id="TIGR01744">
    <property type="entry name" value="XPRTase"/>
    <property type="match status" value="1"/>
</dbReference>
<comment type="subcellular location">
    <subcellularLocation>
        <location evidence="5">Cytoplasm</location>
    </subcellularLocation>
</comment>
<dbReference type="CDD" id="cd06223">
    <property type="entry name" value="PRTases_typeI"/>
    <property type="match status" value="1"/>
</dbReference>
<dbReference type="NCBIfam" id="NF006671">
    <property type="entry name" value="PRK09219.1"/>
    <property type="match status" value="1"/>
</dbReference>